<evidence type="ECO:0000313" key="2">
    <source>
        <dbReference type="EMBL" id="VVZ94949.1"/>
    </source>
</evidence>
<organism evidence="2 3">
    <name type="scientific">Halomonas lysinitropha</name>
    <dbReference type="NCBI Taxonomy" id="2607506"/>
    <lineage>
        <taxon>Bacteria</taxon>
        <taxon>Pseudomonadati</taxon>
        <taxon>Pseudomonadota</taxon>
        <taxon>Gammaproteobacteria</taxon>
        <taxon>Oceanospirillales</taxon>
        <taxon>Halomonadaceae</taxon>
        <taxon>Halomonas</taxon>
    </lineage>
</organism>
<evidence type="ECO:0000256" key="1">
    <source>
        <dbReference type="SAM" id="MobiDB-lite"/>
    </source>
</evidence>
<keyword evidence="3" id="KW-1185">Reference proteome</keyword>
<gene>
    <name evidence="2" type="ORF">HALO32_01013</name>
</gene>
<sequence length="188" mass="20939">MPTLIEPILRDFKNIECRDALIEYDSRDPELDEHGAPVTIWDGISMKVSPTTGELIPDETGRAIVYRYHNPRRAEWPEAQDIVDNPRSLVAGRRVLPWEAATSMATDQEDASKAAATPAKGKATFPKAMPEQLRVLREALAKRPHTVESLAKLFKCQPRKAVEDGLLSLVAVGRAEYQEETGTWYAAA</sequence>
<reference evidence="2 3" key="1">
    <citation type="submission" date="2019-09" db="EMBL/GenBank/DDBJ databases">
        <authorList>
            <person name="Criscuolo A."/>
        </authorList>
    </citation>
    <scope>NUCLEOTIDE SEQUENCE [LARGE SCALE GENOMIC DNA]</scope>
    <source>
        <strain evidence="3">3(2)</strain>
    </source>
</reference>
<dbReference type="AlphaFoldDB" id="A0A5K1IAJ3"/>
<feature type="compositionally biased region" description="Low complexity" evidence="1">
    <location>
        <begin position="113"/>
        <end position="124"/>
    </location>
</feature>
<dbReference type="RefSeq" id="WP_225809755.1">
    <property type="nucleotide sequence ID" value="NZ_CABVOU010000027.1"/>
</dbReference>
<dbReference type="EMBL" id="CABVOU010000027">
    <property type="protein sequence ID" value="VVZ94949.1"/>
    <property type="molecule type" value="Genomic_DNA"/>
</dbReference>
<evidence type="ECO:0000313" key="3">
    <source>
        <dbReference type="Proteomes" id="UP000326725"/>
    </source>
</evidence>
<name>A0A5K1IAJ3_9GAMM</name>
<dbReference type="Proteomes" id="UP000326725">
    <property type="component" value="Unassembled WGS sequence"/>
</dbReference>
<proteinExistence type="predicted"/>
<protein>
    <submittedName>
        <fullName evidence="2">Uncharacterized protein</fullName>
    </submittedName>
</protein>
<feature type="region of interest" description="Disordered" evidence="1">
    <location>
        <begin position="104"/>
        <end position="124"/>
    </location>
</feature>
<accession>A0A5K1IAJ3</accession>